<dbReference type="InterPro" id="IPR000719">
    <property type="entry name" value="Prot_kinase_dom"/>
</dbReference>
<dbReference type="GO" id="GO:0008033">
    <property type="term" value="P:tRNA processing"/>
    <property type="evidence" value="ECO:0007669"/>
    <property type="project" value="UniProtKB-KW"/>
</dbReference>
<evidence type="ECO:0000256" key="10">
    <source>
        <dbReference type="ARBA" id="ARBA00048679"/>
    </source>
</evidence>
<evidence type="ECO:0000256" key="7">
    <source>
        <dbReference type="ARBA" id="ARBA00022777"/>
    </source>
</evidence>
<keyword evidence="7 13" id="KW-0418">Kinase</keyword>
<evidence type="ECO:0000256" key="4">
    <source>
        <dbReference type="ARBA" id="ARBA00022679"/>
    </source>
</evidence>
<comment type="catalytic activity">
    <reaction evidence="10">
        <text>L-seryl-[protein] + ATP = O-phospho-L-seryl-[protein] + ADP + H(+)</text>
        <dbReference type="Rhea" id="RHEA:17989"/>
        <dbReference type="Rhea" id="RHEA-COMP:9863"/>
        <dbReference type="Rhea" id="RHEA-COMP:11604"/>
        <dbReference type="ChEBI" id="CHEBI:15378"/>
        <dbReference type="ChEBI" id="CHEBI:29999"/>
        <dbReference type="ChEBI" id="CHEBI:30616"/>
        <dbReference type="ChEBI" id="CHEBI:83421"/>
        <dbReference type="ChEBI" id="CHEBI:456216"/>
        <dbReference type="EC" id="2.7.11.1"/>
    </reaction>
</comment>
<dbReference type="PROSITE" id="PS50011">
    <property type="entry name" value="PROTEIN_KINASE_DOM"/>
    <property type="match status" value="1"/>
</dbReference>
<feature type="domain" description="Protein kinase" evidence="12">
    <location>
        <begin position="10"/>
        <end position="233"/>
    </location>
</feature>
<evidence type="ECO:0000256" key="3">
    <source>
        <dbReference type="ARBA" id="ARBA00022527"/>
    </source>
</evidence>
<comment type="caution">
    <text evidence="13">The sequence shown here is derived from an EMBL/GenBank/DDBJ whole genome shotgun (WGS) entry which is preliminary data.</text>
</comment>
<keyword evidence="8" id="KW-0067">ATP-binding</keyword>
<dbReference type="EMBL" id="WGGD01000005">
    <property type="protein sequence ID" value="MUN28315.1"/>
    <property type="molecule type" value="Genomic_DNA"/>
</dbReference>
<protein>
    <recommendedName>
        <fullName evidence="2">non-specific serine/threonine protein kinase</fullName>
        <ecNumber evidence="2">2.7.11.1</ecNumber>
    </recommendedName>
</protein>
<dbReference type="GO" id="GO:0005829">
    <property type="term" value="C:cytosol"/>
    <property type="evidence" value="ECO:0007669"/>
    <property type="project" value="TreeGrafter"/>
</dbReference>
<dbReference type="EC" id="2.7.11.1" evidence="2"/>
<evidence type="ECO:0000256" key="6">
    <source>
        <dbReference type="ARBA" id="ARBA00022741"/>
    </source>
</evidence>
<keyword evidence="4" id="KW-0808">Transferase</keyword>
<dbReference type="FunFam" id="3.30.200.20:FF:000201">
    <property type="entry name" value="TP53-regulating kinase isoform X1"/>
    <property type="match status" value="1"/>
</dbReference>
<dbReference type="InterPro" id="IPR011009">
    <property type="entry name" value="Kinase-like_dom_sf"/>
</dbReference>
<dbReference type="Gene3D" id="3.30.200.20">
    <property type="entry name" value="Phosphorylase Kinase, domain 1"/>
    <property type="match status" value="1"/>
</dbReference>
<evidence type="ECO:0000256" key="5">
    <source>
        <dbReference type="ARBA" id="ARBA00022694"/>
    </source>
</evidence>
<dbReference type="NCBIfam" id="NF011460">
    <property type="entry name" value="PRK14879.1-1"/>
    <property type="match status" value="1"/>
</dbReference>
<keyword evidence="6" id="KW-0547">Nucleotide-binding</keyword>
<evidence type="ECO:0000256" key="1">
    <source>
        <dbReference type="ARBA" id="ARBA00010630"/>
    </source>
</evidence>
<comment type="similarity">
    <text evidence="1">Belongs to the protein kinase superfamily. BUD32 family.</text>
</comment>
<dbReference type="NCBIfam" id="TIGR03724">
    <property type="entry name" value="arch_bud32"/>
    <property type="match status" value="1"/>
</dbReference>
<dbReference type="AlphaFoldDB" id="A0A6A9QM28"/>
<gene>
    <name evidence="13" type="ORF">GC250_02270</name>
</gene>
<evidence type="ECO:0000256" key="11">
    <source>
        <dbReference type="ARBA" id="ARBA00065170"/>
    </source>
</evidence>
<dbReference type="InterPro" id="IPR022495">
    <property type="entry name" value="Bud32"/>
</dbReference>
<comment type="subunit">
    <text evidence="11">Component of the KEOPS complex that consists of Kae1, Bud32, Cgi121 and Pcc1; the whole complex dimerizes.</text>
</comment>
<keyword evidence="14" id="KW-1185">Reference proteome</keyword>
<dbReference type="GO" id="GO:0005524">
    <property type="term" value="F:ATP binding"/>
    <property type="evidence" value="ECO:0007669"/>
    <property type="project" value="UniProtKB-KW"/>
</dbReference>
<evidence type="ECO:0000256" key="9">
    <source>
        <dbReference type="ARBA" id="ARBA00047899"/>
    </source>
</evidence>
<evidence type="ECO:0000313" key="13">
    <source>
        <dbReference type="EMBL" id="MUN28315.1"/>
    </source>
</evidence>
<dbReference type="Pfam" id="PF00069">
    <property type="entry name" value="Pkinase"/>
    <property type="match status" value="1"/>
</dbReference>
<evidence type="ECO:0000256" key="8">
    <source>
        <dbReference type="ARBA" id="ARBA00022840"/>
    </source>
</evidence>
<dbReference type="PANTHER" id="PTHR12209:SF0">
    <property type="entry name" value="EKC_KEOPS COMPLEX SUBUNIT TP53RK"/>
    <property type="match status" value="1"/>
</dbReference>
<dbReference type="NCBIfam" id="NF011463">
    <property type="entry name" value="PRK14879.1-4"/>
    <property type="match status" value="1"/>
</dbReference>
<evidence type="ECO:0000313" key="14">
    <source>
        <dbReference type="Proteomes" id="UP000470772"/>
    </source>
</evidence>
<name>A0A6A9QM28_SULME</name>
<dbReference type="SMART" id="SM00220">
    <property type="entry name" value="S_TKc"/>
    <property type="match status" value="1"/>
</dbReference>
<dbReference type="SUPFAM" id="SSF56112">
    <property type="entry name" value="Protein kinase-like (PK-like)"/>
    <property type="match status" value="1"/>
</dbReference>
<comment type="catalytic activity">
    <reaction evidence="9">
        <text>L-threonyl-[protein] + ATP = O-phospho-L-threonyl-[protein] + ADP + H(+)</text>
        <dbReference type="Rhea" id="RHEA:46608"/>
        <dbReference type="Rhea" id="RHEA-COMP:11060"/>
        <dbReference type="Rhea" id="RHEA-COMP:11605"/>
        <dbReference type="ChEBI" id="CHEBI:15378"/>
        <dbReference type="ChEBI" id="CHEBI:30013"/>
        <dbReference type="ChEBI" id="CHEBI:30616"/>
        <dbReference type="ChEBI" id="CHEBI:61977"/>
        <dbReference type="ChEBI" id="CHEBI:456216"/>
        <dbReference type="EC" id="2.7.11.1"/>
    </reaction>
</comment>
<dbReference type="GO" id="GO:0004674">
    <property type="term" value="F:protein serine/threonine kinase activity"/>
    <property type="evidence" value="ECO:0007669"/>
    <property type="project" value="UniProtKB-KW"/>
</dbReference>
<evidence type="ECO:0000256" key="2">
    <source>
        <dbReference type="ARBA" id="ARBA00012513"/>
    </source>
</evidence>
<organism evidence="13 14">
    <name type="scientific">Sulfuracidifex metallicus DSM 6482 = JCM 9184</name>
    <dbReference type="NCBI Taxonomy" id="523847"/>
    <lineage>
        <taxon>Archaea</taxon>
        <taxon>Thermoproteota</taxon>
        <taxon>Thermoprotei</taxon>
        <taxon>Sulfolobales</taxon>
        <taxon>Sulfolobaceae</taxon>
        <taxon>Sulfuracidifex</taxon>
    </lineage>
</organism>
<proteinExistence type="inferred from homology"/>
<reference evidence="13 14" key="1">
    <citation type="submission" date="2019-10" db="EMBL/GenBank/DDBJ databases">
        <title>Sequencing and Assembly of Multiple Reported Metal-Biooxidizing Members of the Extremely Thermoacidophilic Archaeal Family Sulfolobaceae.</title>
        <authorList>
            <person name="Counts J.A."/>
            <person name="Kelly R.M."/>
        </authorList>
    </citation>
    <scope>NUCLEOTIDE SEQUENCE [LARGE SCALE GENOMIC DNA]</scope>
    <source>
        <strain evidence="13 14">DSM 6482</strain>
    </source>
</reference>
<evidence type="ECO:0000259" key="12">
    <source>
        <dbReference type="PROSITE" id="PS50011"/>
    </source>
</evidence>
<keyword evidence="5" id="KW-0819">tRNA processing</keyword>
<dbReference type="PANTHER" id="PTHR12209">
    <property type="entry name" value="NON-SPECIFIC SERINE/THREONINE PROTEIN KINASE"/>
    <property type="match status" value="1"/>
</dbReference>
<dbReference type="OrthoDB" id="31344at2157"/>
<dbReference type="Proteomes" id="UP000470772">
    <property type="component" value="Unassembled WGS sequence"/>
</dbReference>
<dbReference type="RefSeq" id="WP_083476926.1">
    <property type="nucleotide sequence ID" value="NZ_BBBY01000005.1"/>
</dbReference>
<keyword evidence="3" id="KW-0723">Serine/threonine-protein kinase</keyword>
<dbReference type="GO" id="GO:0000408">
    <property type="term" value="C:EKC/KEOPS complex"/>
    <property type="evidence" value="ECO:0007669"/>
    <property type="project" value="UniProtKB-ARBA"/>
</dbReference>
<accession>A0A6A9QM28</accession>
<dbReference type="Gene3D" id="1.10.510.10">
    <property type="entry name" value="Transferase(Phosphotransferase) domain 1"/>
    <property type="match status" value="1"/>
</dbReference>
<sequence length="233" mass="27242">MEGRRGRCKMEKLNVLKRGAESIIYEGYFLGYHVVFKERLSKHYRNPIVDRSINSQRTMMEAHFIYNALKAGVNSPAVLFVDKENFTLVLEYIKGKSIKEILESSKIDYEFLREMGRFIGLLHSRGISHGDVNTNNFMVSDQGELFLIDFGLSKRTDDIEDFGTDIEVFYRSLDTVHPEARDELLVHFIEGYSKVMGKERTQSVFKTAQEIRSRGRYVSKDERKKYVFDYEDD</sequence>